<dbReference type="EMBL" id="CP017641">
    <property type="protein sequence ID" value="APZ92481.1"/>
    <property type="molecule type" value="Genomic_DNA"/>
</dbReference>
<evidence type="ECO:0000313" key="2">
    <source>
        <dbReference type="Proteomes" id="UP000187735"/>
    </source>
</evidence>
<dbReference type="KEGG" id="fmr:Fuma_02092"/>
<dbReference type="OrthoDB" id="277538at2"/>
<protein>
    <submittedName>
        <fullName evidence="1">Uncharacterized protein</fullName>
    </submittedName>
</protein>
<dbReference type="STRING" id="1891926.Fuma_02092"/>
<dbReference type="RefSeq" id="WP_077024098.1">
    <property type="nucleotide sequence ID" value="NZ_CP017641.1"/>
</dbReference>
<proteinExistence type="predicted"/>
<sequence>MPESANVRSVDAIKRFQAAVLQFQEDARQCVTALELQLHRMIGWLERDRPGFWKREIENCYREMGEARIRLHRCKMRRVGDFRPTCYEEGKAVEKAKKDLEFAQKQVPVIKFWHSNAQHEANEYHGRTSQLTQILEREIPQLLALLQAAVTQLEAYGNVQLPDAKVAPVYKSAAEEPESTEEGDVE</sequence>
<name>A0A1P8WEK7_9PLAN</name>
<gene>
    <name evidence="1" type="ORF">Fuma_02092</name>
</gene>
<accession>A0A1P8WEK7</accession>
<evidence type="ECO:0000313" key="1">
    <source>
        <dbReference type="EMBL" id="APZ92481.1"/>
    </source>
</evidence>
<dbReference type="AlphaFoldDB" id="A0A1P8WEK7"/>
<keyword evidence="2" id="KW-1185">Reference proteome</keyword>
<organism evidence="1 2">
    <name type="scientific">Fuerstiella marisgermanici</name>
    <dbReference type="NCBI Taxonomy" id="1891926"/>
    <lineage>
        <taxon>Bacteria</taxon>
        <taxon>Pseudomonadati</taxon>
        <taxon>Planctomycetota</taxon>
        <taxon>Planctomycetia</taxon>
        <taxon>Planctomycetales</taxon>
        <taxon>Planctomycetaceae</taxon>
        <taxon>Fuerstiella</taxon>
    </lineage>
</organism>
<dbReference type="Proteomes" id="UP000187735">
    <property type="component" value="Chromosome"/>
</dbReference>
<reference evidence="1 2" key="1">
    <citation type="journal article" date="2016" name="Front. Microbiol.">
        <title>Fuerstia marisgermanicae gen. nov., sp. nov., an Unusual Member of the Phylum Planctomycetes from the German Wadden Sea.</title>
        <authorList>
            <person name="Kohn T."/>
            <person name="Heuer A."/>
            <person name="Jogler M."/>
            <person name="Vollmers J."/>
            <person name="Boedeker C."/>
            <person name="Bunk B."/>
            <person name="Rast P."/>
            <person name="Borchert D."/>
            <person name="Glockner I."/>
            <person name="Freese H.M."/>
            <person name="Klenk H.P."/>
            <person name="Overmann J."/>
            <person name="Kaster A.K."/>
            <person name="Rohde M."/>
            <person name="Wiegand S."/>
            <person name="Jogler C."/>
        </authorList>
    </citation>
    <scope>NUCLEOTIDE SEQUENCE [LARGE SCALE GENOMIC DNA]</scope>
    <source>
        <strain evidence="1 2">NH11</strain>
    </source>
</reference>